<comment type="caution">
    <text evidence="1">The sequence shown here is derived from an EMBL/GenBank/DDBJ whole genome shotgun (WGS) entry which is preliminary data.</text>
</comment>
<dbReference type="RefSeq" id="WP_212535787.1">
    <property type="nucleotide sequence ID" value="NZ_JAGTUU010000002.1"/>
</dbReference>
<protein>
    <recommendedName>
        <fullName evidence="3">Lipoprotein</fullName>
    </recommendedName>
</protein>
<proteinExistence type="predicted"/>
<gene>
    <name evidence="1" type="ORF">KB874_06765</name>
</gene>
<dbReference type="EMBL" id="JAGTUU010000002">
    <property type="protein sequence ID" value="MBS0123835.1"/>
    <property type="molecule type" value="Genomic_DNA"/>
</dbReference>
<sequence>MIRPIAAFAGLALWLTACTDATRDLDGPFEPMGDFRLGYSEVVAPNLERLLISRDATQEEWITAVDQAMERRFGRFEGDKFYHLGISVEAYSLPPPVVPGKSALAMRVTVWDDATQQKLNAETKVISVIKVFESRITMTREQQIDILAADAAKELETWLREQYQTQGWFGGTVAPPVDPALVPPEG</sequence>
<dbReference type="AlphaFoldDB" id="A0A8J7WA71"/>
<accession>A0A8J7WA71</accession>
<name>A0A8J7WA71_9RHOB</name>
<evidence type="ECO:0008006" key="3">
    <source>
        <dbReference type="Google" id="ProtNLM"/>
    </source>
</evidence>
<dbReference type="Proteomes" id="UP000681356">
    <property type="component" value="Unassembled WGS sequence"/>
</dbReference>
<organism evidence="1 2">
    <name type="scientific">Thetidibacter halocola</name>
    <dbReference type="NCBI Taxonomy" id="2827239"/>
    <lineage>
        <taxon>Bacteria</taxon>
        <taxon>Pseudomonadati</taxon>
        <taxon>Pseudomonadota</taxon>
        <taxon>Alphaproteobacteria</taxon>
        <taxon>Rhodobacterales</taxon>
        <taxon>Roseobacteraceae</taxon>
        <taxon>Thetidibacter</taxon>
    </lineage>
</organism>
<keyword evidence="2" id="KW-1185">Reference proteome</keyword>
<evidence type="ECO:0000313" key="2">
    <source>
        <dbReference type="Proteomes" id="UP000681356"/>
    </source>
</evidence>
<dbReference type="PROSITE" id="PS51257">
    <property type="entry name" value="PROKAR_LIPOPROTEIN"/>
    <property type="match status" value="1"/>
</dbReference>
<evidence type="ECO:0000313" key="1">
    <source>
        <dbReference type="EMBL" id="MBS0123835.1"/>
    </source>
</evidence>
<reference evidence="1" key="1">
    <citation type="submission" date="2021-04" db="EMBL/GenBank/DDBJ databases">
        <authorList>
            <person name="Yoon J."/>
        </authorList>
    </citation>
    <scope>NUCLEOTIDE SEQUENCE</scope>
    <source>
        <strain evidence="1">KMU-90</strain>
    </source>
</reference>